<feature type="transmembrane region" description="Helical" evidence="1">
    <location>
        <begin position="73"/>
        <end position="94"/>
    </location>
</feature>
<dbReference type="EMBL" id="BANX01000011">
    <property type="protein sequence ID" value="GAC67737.1"/>
    <property type="molecule type" value="Genomic_DNA"/>
</dbReference>
<feature type="transmembrane region" description="Helical" evidence="1">
    <location>
        <begin position="395"/>
        <end position="416"/>
    </location>
</feature>
<feature type="transmembrane region" description="Helical" evidence="1">
    <location>
        <begin position="159"/>
        <end position="177"/>
    </location>
</feature>
<keyword evidence="2" id="KW-0808">Transferase</keyword>
<accession>M0QJX0</accession>
<name>M0QJX0_9ACTN</name>
<protein>
    <submittedName>
        <fullName evidence="2">Putative two-component histidine kinase</fullName>
    </submittedName>
</protein>
<dbReference type="Proteomes" id="UP000011666">
    <property type="component" value="Unassembled WGS sequence"/>
</dbReference>
<dbReference type="RefSeq" id="WP_007619216.1">
    <property type="nucleotide sequence ID" value="NZ_BANX01000011.1"/>
</dbReference>
<keyword evidence="1" id="KW-0812">Transmembrane</keyword>
<evidence type="ECO:0000313" key="3">
    <source>
        <dbReference type="Proteomes" id="UP000011666"/>
    </source>
</evidence>
<dbReference type="GO" id="GO:0016301">
    <property type="term" value="F:kinase activity"/>
    <property type="evidence" value="ECO:0007669"/>
    <property type="project" value="UniProtKB-KW"/>
</dbReference>
<feature type="transmembrane region" description="Helical" evidence="1">
    <location>
        <begin position="183"/>
        <end position="207"/>
    </location>
</feature>
<keyword evidence="2" id="KW-0418">Kinase</keyword>
<keyword evidence="3" id="KW-1185">Reference proteome</keyword>
<dbReference type="OrthoDB" id="144293at2"/>
<sequence length="419" mass="44550">MQTIPRPLIRRLQRRAAAGRADGLRSVPETTEDGSDLVRLQRFGSRFVGAGLIGYALAMAPGTIAYAHLTAAWWAPVSIILVVVPAGTMIVASFRPRFDRATALAVFVATAYLATILLWFVAWDHDVPDAVSGWPVWVVQLTGATSLVWAVALRFRMAVVHLVVVTVVAQTANQLGSRGHVEVLLYLNSVLTVGLAGVFLAIALVAVRTAMTLDATRTEARQSAAEAAAAVARESERGRYDALIHDTVIASLLAIRAGRPEERLMRQACATLDELDRWHRGDEDDPTVLVATEALRRIRATATAIDDEVLVEIAVPDGAMEIPADVVQAVTSALGEALRNSVGHAGPGADRVVGGWLGVDDLQVAVVDDGVGFEVDSVGVRRLGIDQGIRRRMEAVGGTATVSSSVGLGTAVVLGWQRS</sequence>
<proteinExistence type="predicted"/>
<feature type="transmembrane region" description="Helical" evidence="1">
    <location>
        <begin position="47"/>
        <end position="67"/>
    </location>
</feature>
<keyword evidence="1" id="KW-0472">Membrane</keyword>
<feature type="transmembrane region" description="Helical" evidence="1">
    <location>
        <begin position="134"/>
        <end position="152"/>
    </location>
</feature>
<evidence type="ECO:0000256" key="1">
    <source>
        <dbReference type="SAM" id="Phobius"/>
    </source>
</evidence>
<dbReference type="STRING" id="1223545.GS4_11_00050"/>
<feature type="transmembrane region" description="Helical" evidence="1">
    <location>
        <begin position="101"/>
        <end position="122"/>
    </location>
</feature>
<gene>
    <name evidence="2" type="ORF">GS4_11_00050</name>
</gene>
<organism evidence="2 3">
    <name type="scientific">Gordonia soli NBRC 108243</name>
    <dbReference type="NCBI Taxonomy" id="1223545"/>
    <lineage>
        <taxon>Bacteria</taxon>
        <taxon>Bacillati</taxon>
        <taxon>Actinomycetota</taxon>
        <taxon>Actinomycetes</taxon>
        <taxon>Mycobacteriales</taxon>
        <taxon>Gordoniaceae</taxon>
        <taxon>Gordonia</taxon>
    </lineage>
</organism>
<dbReference type="Gene3D" id="3.30.565.10">
    <property type="entry name" value="Histidine kinase-like ATPase, C-terminal domain"/>
    <property type="match status" value="1"/>
</dbReference>
<comment type="caution">
    <text evidence="2">The sequence shown here is derived from an EMBL/GenBank/DDBJ whole genome shotgun (WGS) entry which is preliminary data.</text>
</comment>
<dbReference type="AlphaFoldDB" id="M0QJX0"/>
<reference evidence="2 3" key="1">
    <citation type="submission" date="2013-01" db="EMBL/GenBank/DDBJ databases">
        <title>Whole genome shotgun sequence of Gordonia soli NBRC 108243.</title>
        <authorList>
            <person name="Isaki-Nakamura S."/>
            <person name="Hosoyama A."/>
            <person name="Tsuchikane K."/>
            <person name="Ando Y."/>
            <person name="Baba S."/>
            <person name="Ohji S."/>
            <person name="Hamada M."/>
            <person name="Tamura T."/>
            <person name="Yamazoe A."/>
            <person name="Yamazaki S."/>
            <person name="Fujita N."/>
        </authorList>
    </citation>
    <scope>NUCLEOTIDE SEQUENCE [LARGE SCALE GENOMIC DNA]</scope>
    <source>
        <strain evidence="2 3">NBRC 108243</strain>
    </source>
</reference>
<evidence type="ECO:0000313" key="2">
    <source>
        <dbReference type="EMBL" id="GAC67737.1"/>
    </source>
</evidence>
<dbReference type="eggNOG" id="COG4585">
    <property type="taxonomic scope" value="Bacteria"/>
</dbReference>
<keyword evidence="1" id="KW-1133">Transmembrane helix</keyword>
<dbReference type="SUPFAM" id="SSF55874">
    <property type="entry name" value="ATPase domain of HSP90 chaperone/DNA topoisomerase II/histidine kinase"/>
    <property type="match status" value="1"/>
</dbReference>
<dbReference type="InterPro" id="IPR036890">
    <property type="entry name" value="HATPase_C_sf"/>
</dbReference>